<reference evidence="1 2" key="1">
    <citation type="submission" date="2018-04" db="EMBL/GenBank/DDBJ databases">
        <title>Genomic Encyclopedia of Type Strains, Phase III (KMG-III): the genomes of soil and plant-associated and newly described type strains.</title>
        <authorList>
            <person name="Whitman W."/>
        </authorList>
    </citation>
    <scope>NUCLEOTIDE SEQUENCE [LARGE SCALE GENOMIC DNA]</scope>
    <source>
        <strain evidence="1 2">NW12</strain>
    </source>
</reference>
<keyword evidence="2" id="KW-1185">Reference proteome</keyword>
<dbReference type="InterPro" id="IPR025961">
    <property type="entry name" value="Metal_resist"/>
</dbReference>
<dbReference type="AlphaFoldDB" id="A0A2T4YUD0"/>
<protein>
    <submittedName>
        <fullName evidence="1">Heavy-metal resistance protein</fullName>
    </submittedName>
</protein>
<evidence type="ECO:0000313" key="2">
    <source>
        <dbReference type="Proteomes" id="UP000240996"/>
    </source>
</evidence>
<organism evidence="1 2">
    <name type="scientific">Sphingomonas aerolata</name>
    <dbReference type="NCBI Taxonomy" id="185951"/>
    <lineage>
        <taxon>Bacteria</taxon>
        <taxon>Pseudomonadati</taxon>
        <taxon>Pseudomonadota</taxon>
        <taxon>Alphaproteobacteria</taxon>
        <taxon>Sphingomonadales</taxon>
        <taxon>Sphingomonadaceae</taxon>
        <taxon>Sphingomonas</taxon>
    </lineage>
</organism>
<dbReference type="Gene3D" id="1.20.120.1490">
    <property type="match status" value="1"/>
</dbReference>
<dbReference type="Pfam" id="PF13801">
    <property type="entry name" value="Metal_resist"/>
    <property type="match status" value="1"/>
</dbReference>
<accession>A0A2T4YUD0</accession>
<comment type="caution">
    <text evidence="1">The sequence shown here is derived from an EMBL/GenBank/DDBJ whole genome shotgun (WGS) entry which is preliminary data.</text>
</comment>
<dbReference type="EMBL" id="PZZN01000001">
    <property type="protein sequence ID" value="PTM47415.1"/>
    <property type="molecule type" value="Genomic_DNA"/>
</dbReference>
<dbReference type="Proteomes" id="UP000240996">
    <property type="component" value="Unassembled WGS sequence"/>
</dbReference>
<gene>
    <name evidence="1" type="ORF">C8J24_0812</name>
</gene>
<proteinExistence type="predicted"/>
<sequence>MTSVVRRAAPTIVLAFLAAIAGVFIGGWIRAPGAAHGTELHTLLHRDVVLDAPQEAALDRLEAEFAVRRAALEAELRADNVRLAAAIEREHANGPAVAAAVDRSHRTMGALQKATLAHVFAMRGVMRADQTAAFDRVVVQALTPAH</sequence>
<evidence type="ECO:0000313" key="1">
    <source>
        <dbReference type="EMBL" id="PTM47415.1"/>
    </source>
</evidence>
<name>A0A2T4YUD0_9SPHN</name>
<dbReference type="RefSeq" id="WP_353445289.1">
    <property type="nucleotide sequence ID" value="NZ_CP128316.1"/>
</dbReference>